<evidence type="ECO:0000313" key="2">
    <source>
        <dbReference type="EMBL" id="AIY67472.1"/>
    </source>
</evidence>
<dbReference type="RefSeq" id="WP_040136493.1">
    <property type="nucleotide sequence ID" value="NZ_CP009889.1"/>
</dbReference>
<dbReference type="OrthoDB" id="8611311at2"/>
<gene>
    <name evidence="2" type="ORF">OM33_20840</name>
</gene>
<dbReference type="HOGENOM" id="CLU_142800_0_0_6"/>
<dbReference type="EMBL" id="CP009889">
    <property type="protein sequence ID" value="AIY67472.1"/>
    <property type="molecule type" value="Genomic_DNA"/>
</dbReference>
<dbReference type="AlphaFoldDB" id="A0A0A7EN97"/>
<proteinExistence type="predicted"/>
<reference evidence="2 3" key="1">
    <citation type="submission" date="2014-11" db="EMBL/GenBank/DDBJ databases">
        <title>Complete Genome Sequence of Pseudoalteromonas sp. Strain OCN003 Isolated from Kaneohe Bay, Oahu, Hawaii.</title>
        <authorList>
            <person name="Beurmann S."/>
            <person name="Videau P."/>
            <person name="Ushijima B."/>
            <person name="Smith A.M."/>
            <person name="Aeby G.S."/>
            <person name="Callahan S.M."/>
            <person name="Belcaid M."/>
        </authorList>
    </citation>
    <scope>NUCLEOTIDE SEQUENCE [LARGE SCALE GENOMIC DNA]</scope>
    <source>
        <strain evidence="2 3">OCN003</strain>
    </source>
</reference>
<protein>
    <submittedName>
        <fullName evidence="2">PHA granule-associated protein</fullName>
    </submittedName>
</protein>
<dbReference type="NCBIfam" id="TIGR02809">
    <property type="entry name" value="phasin_3"/>
    <property type="match status" value="1"/>
</dbReference>
<dbReference type="STRING" id="1348114.OM33_20840"/>
<sequence length="114" mass="12923">MYTDFLNTLTEQNKKFFEPTIKFNQLVAKNIEQLTTVQLDAVKSFSETSLAQLKAASEIKDAQTAIDFNVSQFSALTKLSQQMIDDGQKLSQLGQEFKQNLETLAKEQLQQEKA</sequence>
<evidence type="ECO:0000259" key="1">
    <source>
        <dbReference type="Pfam" id="PF09361"/>
    </source>
</evidence>
<dbReference type="InterPro" id="IPR018968">
    <property type="entry name" value="Phasin"/>
</dbReference>
<evidence type="ECO:0000313" key="3">
    <source>
        <dbReference type="Proteomes" id="UP000030341"/>
    </source>
</evidence>
<organism evidence="2 3">
    <name type="scientific">Pseudoalteromonas piratica</name>
    <dbReference type="NCBI Taxonomy" id="1348114"/>
    <lineage>
        <taxon>Bacteria</taxon>
        <taxon>Pseudomonadati</taxon>
        <taxon>Pseudomonadota</taxon>
        <taxon>Gammaproteobacteria</taxon>
        <taxon>Alteromonadales</taxon>
        <taxon>Pseudoalteromonadaceae</taxon>
        <taxon>Pseudoalteromonas</taxon>
    </lineage>
</organism>
<dbReference type="eggNOG" id="ENOG5032W8B">
    <property type="taxonomic scope" value="Bacteria"/>
</dbReference>
<name>A0A0A7EN97_9GAMM</name>
<keyword evidence="3" id="KW-1185">Reference proteome</keyword>
<feature type="domain" description="Phasin" evidence="1">
    <location>
        <begin position="8"/>
        <end position="108"/>
    </location>
</feature>
<dbReference type="Proteomes" id="UP000030341">
    <property type="component" value="Chromosome 2"/>
</dbReference>
<accession>A0A0A7EN97</accession>
<dbReference type="InterPro" id="IPR014176">
    <property type="entry name" value="Phasin_subfam-3"/>
</dbReference>
<dbReference type="Pfam" id="PF09361">
    <property type="entry name" value="Phasin_2"/>
    <property type="match status" value="1"/>
</dbReference>
<dbReference type="KEGG" id="pseo:OM33_20840"/>